<evidence type="ECO:0000313" key="3">
    <source>
        <dbReference type="Proteomes" id="UP000284835"/>
    </source>
</evidence>
<feature type="compositionally biased region" description="Low complexity" evidence="1">
    <location>
        <begin position="211"/>
        <end position="235"/>
    </location>
</feature>
<organism evidence="2 3">
    <name type="scientific">Agathobacter rectalis</name>
    <dbReference type="NCBI Taxonomy" id="39491"/>
    <lineage>
        <taxon>Bacteria</taxon>
        <taxon>Bacillati</taxon>
        <taxon>Bacillota</taxon>
        <taxon>Clostridia</taxon>
        <taxon>Lachnospirales</taxon>
        <taxon>Lachnospiraceae</taxon>
        <taxon>Agathobacter</taxon>
    </lineage>
</organism>
<proteinExistence type="predicted"/>
<comment type="caution">
    <text evidence="2">The sequence shown here is derived from an EMBL/GenBank/DDBJ whole genome shotgun (WGS) entry which is preliminary data.</text>
</comment>
<gene>
    <name evidence="2" type="ORF">DW775_05295</name>
</gene>
<feature type="region of interest" description="Disordered" evidence="1">
    <location>
        <begin position="203"/>
        <end position="247"/>
    </location>
</feature>
<reference evidence="2 3" key="1">
    <citation type="submission" date="2018-08" db="EMBL/GenBank/DDBJ databases">
        <title>A genome reference for cultivated species of the human gut microbiota.</title>
        <authorList>
            <person name="Zou Y."/>
            <person name="Xue W."/>
            <person name="Luo G."/>
        </authorList>
    </citation>
    <scope>NUCLEOTIDE SEQUENCE [LARGE SCALE GENOMIC DNA]</scope>
    <source>
        <strain evidence="2 3">AM30-13AC</strain>
    </source>
</reference>
<evidence type="ECO:0000313" key="2">
    <source>
        <dbReference type="EMBL" id="RHD96048.1"/>
    </source>
</evidence>
<feature type="region of interest" description="Disordered" evidence="1">
    <location>
        <begin position="427"/>
        <end position="465"/>
    </location>
</feature>
<protein>
    <submittedName>
        <fullName evidence="2">DUF5057 domain-containing protein</fullName>
    </submittedName>
</protein>
<name>A0A414I003_9FIRM</name>
<evidence type="ECO:0000256" key="1">
    <source>
        <dbReference type="SAM" id="MobiDB-lite"/>
    </source>
</evidence>
<feature type="region of interest" description="Disordered" evidence="1">
    <location>
        <begin position="275"/>
        <end position="305"/>
    </location>
</feature>
<dbReference type="RefSeq" id="WP_118083693.1">
    <property type="nucleotide sequence ID" value="NZ_QSJS01000005.1"/>
</dbReference>
<dbReference type="EMBL" id="QSJS01000005">
    <property type="protein sequence ID" value="RHD96048.1"/>
    <property type="molecule type" value="Genomic_DNA"/>
</dbReference>
<dbReference type="PROSITE" id="PS51257">
    <property type="entry name" value="PROKAR_LIPOPROTEIN"/>
    <property type="match status" value="1"/>
</dbReference>
<feature type="compositionally biased region" description="Low complexity" evidence="1">
    <location>
        <begin position="288"/>
        <end position="305"/>
    </location>
</feature>
<dbReference type="Proteomes" id="UP000284835">
    <property type="component" value="Unassembled WGS sequence"/>
</dbReference>
<feature type="compositionally biased region" description="Polar residues" evidence="1">
    <location>
        <begin position="275"/>
        <end position="287"/>
    </location>
</feature>
<sequence length="1716" mass="192251">MSKLRKKIVVPISLTLTGCLVVAAFVLNDSLTKVDANVAFNGISDIVSSHGKDKPFNIVEVVPDKKMASIGYLIDGQEPDDWFGTLSRMSDKDGAGVQKRSAYMEELKTKLAPITTEKKDNTKPLYYEPYEESYVSQGDDWTELALVDMDRINKGTTGYKMTEQAEGDYKFNTDYQLAVNEEGLPTGHYRQNVDHYVFMQGEDETEDGSESVDTGSTGNTGSTGSTGSTADGSNTETENGNQIKAPGKRGYYSVAFSAVKLPDGMTNTQYLVETDNSQKADGNTDSGTNGNIDSSTDNTTDTGTGDDAVDKHVVYAIKSSYAIVSDESMQNIAKYDPKAYIYRKDNSDITSPYEFVARADRMASLPDGSKPDYEKYTYCTVEMEYVSADKITDDETYYEVNTEVPIEFNYDETGEYGAVLDSQNPYEKIDGVTPDNQPAGKTGADDISDDASRADSATENNDGNTGRVILTDTDGYFDIVKDSQTYTYVGNGKGDYIMEADKKGSLDYPVNTTHIYYKGGFKNNNWFRTGVFNQEGKTGDDDKTANMTFNVKTVTPKELEQIDVSTIDLLYLSGSKSVLSKDLGDDSAKYNTGYNTGNDISWDKVKQIVQRVHQSGIMMPVIVDNGIVWPDSNADYSSNIKKLAGLLSCNNFSSLNFTKDSADNFINWGNDIKYYKVDSGTHKYGFVIGNEYVIPRNYSPKDDVPFVLRDDFASAFIKNDDETAFVNDAKTENFDEIAEYINSENTSRKKENSTLGKDEYAYYDKKISKAIVLSYIISYADKRDIINPTDSLNILDIEPGTVKNESDALNYDKLKNWLGSRCPEKKKVTITRVTSAEFIGRIEDLNNYDMIYMGLVADNLNYRDGHTVYNDWNMDGLKYSNVGDIVVINPKDVVNYWGYDMLKNGHAGLLDTDYINNGEALNTQLTLRGNGNNADYLTAPNTYRGSGNDITKQKVSELEDYIKAGFPVVFSDGFFSIDYGRGINEKYIDNCSNVFTLLCYAKDKDNVLKVDSKGNLKKQSNETADLVTYLTTEKPEILLKEQEKVKDTDYVEISNNQITLEFSINNAGGADSKASFNAQLFLDSNSDGKFSTTNEGIAANKIKLYCDGTIVNPVMGDDGKYMYSLNAGNYNYKLVYDLPNGYVGVMPWQLRVSQATNSYRYDQKSGYVYVKNSKGSPTKVKILQINSKLEHNEGFRGNFDMQAQKNDSNTKFHKLLSQVKDFDLDIETVRYDNVPKMDEVCDKLQTYDMLVIGFGDCYDIDNTNNHLDKIKAYIQSGKPVLFAHDTTSFCNNKNDNKYNNVWGYKFNSIIRDTVGLDRYGILSNEYLKKGNTLQSTDEDFDKAVQTAKKNNTDIAYEPKSDNSVIVRQNQGFTYADLNQYQWKDNGNDHGEYRLYSGLDGNDFEAKTNKAVKVNSGQITTYPFKIADEINIATTHKQYYQLDMNQDADGDGESDIVVWYTLSNHGIYEQSPKDVRNNYYIYTMGNVTYSGVGHSDFSNNDDELKLYINTMIAAYSASVHEPSIYLKENADTDSNDITTLYATIDDAIEEEAANKADARLDGADSTQDVYFTVKDSNLVRNQIDEKTVVYLDFYIEDPQKNPNDETIGTGNDKIYLKKVDWDIYTLNNDGTENEQINNSKENSQLNKDPRDFFENNKTYKVKVPLSALPEGANSIKIYAVGYSKIYQSQVSGGDKETTTAKAYKTFQIQRVGLADLD</sequence>
<accession>A0A414I003</accession>